<keyword evidence="1" id="KW-0812">Transmembrane</keyword>
<accession>A0A1I5UFN8</accession>
<dbReference type="OrthoDB" id="4275665at2"/>
<dbReference type="eggNOG" id="ENOG5032DWY">
    <property type="taxonomic scope" value="Bacteria"/>
</dbReference>
<dbReference type="InParanoid" id="A0A1I5UFN8"/>
<organism evidence="2 3">
    <name type="scientific">Actinomadura madurae</name>
    <dbReference type="NCBI Taxonomy" id="1993"/>
    <lineage>
        <taxon>Bacteria</taxon>
        <taxon>Bacillati</taxon>
        <taxon>Actinomycetota</taxon>
        <taxon>Actinomycetes</taxon>
        <taxon>Streptosporangiales</taxon>
        <taxon>Thermomonosporaceae</taxon>
        <taxon>Actinomadura</taxon>
    </lineage>
</organism>
<feature type="transmembrane region" description="Helical" evidence="1">
    <location>
        <begin position="109"/>
        <end position="129"/>
    </location>
</feature>
<keyword evidence="3" id="KW-1185">Reference proteome</keyword>
<dbReference type="Proteomes" id="UP000183413">
    <property type="component" value="Unassembled WGS sequence"/>
</dbReference>
<feature type="transmembrane region" description="Helical" evidence="1">
    <location>
        <begin position="78"/>
        <end position="102"/>
    </location>
</feature>
<feature type="transmembrane region" description="Helical" evidence="1">
    <location>
        <begin position="20"/>
        <end position="41"/>
    </location>
</feature>
<name>A0A1I5UFN8_9ACTN</name>
<sequence length="130" mass="14063">MGGHRAAADADQDGRARGGLWAPGLANLALGVPAMLPLYLARWLWTEYLPMDCRSSQDVIKPGLTNCYHPTLDHAPVVMFLLVVTGVALLALVLAVDVLLPLRRRGRQLGAWLGMAALIPVPFVVWLSLT</sequence>
<proteinExistence type="predicted"/>
<evidence type="ECO:0000313" key="3">
    <source>
        <dbReference type="Proteomes" id="UP000183413"/>
    </source>
</evidence>
<dbReference type="RefSeq" id="WP_083598412.1">
    <property type="nucleotide sequence ID" value="NZ_FOVH01000019.1"/>
</dbReference>
<evidence type="ECO:0000313" key="2">
    <source>
        <dbReference type="EMBL" id="SFP94072.1"/>
    </source>
</evidence>
<reference evidence="2 3" key="1">
    <citation type="submission" date="2016-10" db="EMBL/GenBank/DDBJ databases">
        <authorList>
            <person name="de Groot N.N."/>
        </authorList>
    </citation>
    <scope>NUCLEOTIDE SEQUENCE [LARGE SCALE GENOMIC DNA]</scope>
    <source>
        <strain evidence="2 3">DSM 43067</strain>
    </source>
</reference>
<gene>
    <name evidence="2" type="ORF">SAMN04489713_119180</name>
</gene>
<evidence type="ECO:0000256" key="1">
    <source>
        <dbReference type="SAM" id="Phobius"/>
    </source>
</evidence>
<dbReference type="AlphaFoldDB" id="A0A1I5UFN8"/>
<keyword evidence="1" id="KW-0472">Membrane</keyword>
<keyword evidence="1" id="KW-1133">Transmembrane helix</keyword>
<dbReference type="EMBL" id="FOVH01000019">
    <property type="protein sequence ID" value="SFP94072.1"/>
    <property type="molecule type" value="Genomic_DNA"/>
</dbReference>
<protein>
    <submittedName>
        <fullName evidence="2">Uncharacterized protein</fullName>
    </submittedName>
</protein>